<feature type="active site" description="Proton donor/acceptor" evidence="13">
    <location>
        <position position="304"/>
    </location>
</feature>
<dbReference type="Gene3D" id="3.40.630.10">
    <property type="entry name" value="Zn peptidases"/>
    <property type="match status" value="1"/>
</dbReference>
<dbReference type="GO" id="GO:0008270">
    <property type="term" value="F:zinc ion binding"/>
    <property type="evidence" value="ECO:0007669"/>
    <property type="project" value="InterPro"/>
</dbReference>
<evidence type="ECO:0000313" key="16">
    <source>
        <dbReference type="Proteomes" id="UP000015103"/>
    </source>
</evidence>
<dbReference type="GO" id="GO:0005615">
    <property type="term" value="C:extracellular space"/>
    <property type="evidence" value="ECO:0007669"/>
    <property type="project" value="TreeGrafter"/>
</dbReference>
<evidence type="ECO:0000256" key="10">
    <source>
        <dbReference type="ARBA" id="ARBA00023049"/>
    </source>
</evidence>
<organism evidence="15 16">
    <name type="scientific">Rhodnius prolixus</name>
    <name type="common">Triatomid bug</name>
    <dbReference type="NCBI Taxonomy" id="13249"/>
    <lineage>
        <taxon>Eukaryota</taxon>
        <taxon>Metazoa</taxon>
        <taxon>Ecdysozoa</taxon>
        <taxon>Arthropoda</taxon>
        <taxon>Hexapoda</taxon>
        <taxon>Insecta</taxon>
        <taxon>Pterygota</taxon>
        <taxon>Neoptera</taxon>
        <taxon>Paraneoptera</taxon>
        <taxon>Hemiptera</taxon>
        <taxon>Heteroptera</taxon>
        <taxon>Panheteroptera</taxon>
        <taxon>Cimicomorpha</taxon>
        <taxon>Reduviidae</taxon>
        <taxon>Triatominae</taxon>
        <taxon>Rhodnius</taxon>
    </lineage>
</organism>
<dbReference type="VEuPathDB" id="VectorBase:RPRC010342"/>
<sequence length="344" mass="39092">MRMKFILFIISVISLNKDSLEREITPFRDTLFGYNFKPASSYILNKYNSADQINEYLEQLEKQFPKLVTLETIGQSVEGRPIKAVRISNSKVPDKPAILIDAGIHAREWIAPAVALYIIHALVENSEQNINLTNSIEWHIIPLLNPDGYEFSRIEDRMWRKNRAKTSDPFCPGVDLNRNFDLYFGGNGTSIDPCDETFIGTGPFSEPETRALRDYALKLRNVKLYLTLHSYGKYFLYPWGFGEELPRDWKDLDRLARYAEKALSSVYGTRYRVGSSTQLLGAAAGGSDDWMKAKAGVKYSYTVELPGGGELGFDLPPRQIPFVTKETFEAIKLLGYFIANQGLR</sequence>
<dbReference type="CDD" id="cd03860">
    <property type="entry name" value="M14_CP_A-B_like"/>
    <property type="match status" value="1"/>
</dbReference>
<keyword evidence="11" id="KW-1015">Disulfide bond</keyword>
<comment type="function">
    <text evidence="12">Involved in the digestion of the blood meal.</text>
</comment>
<evidence type="ECO:0000256" key="1">
    <source>
        <dbReference type="ARBA" id="ARBA00001947"/>
    </source>
</evidence>
<keyword evidence="4" id="KW-0964">Secreted</keyword>
<dbReference type="EnsemblMetazoa" id="RPRC010342-RA">
    <property type="protein sequence ID" value="RPRC010342-PA"/>
    <property type="gene ID" value="RPRC010342"/>
</dbReference>
<keyword evidence="8" id="KW-0378">Hydrolase</keyword>
<accession>T1I222</accession>
<evidence type="ECO:0000256" key="3">
    <source>
        <dbReference type="ARBA" id="ARBA00005988"/>
    </source>
</evidence>
<dbReference type="HOGENOM" id="CLU_019326_4_1_1"/>
<keyword evidence="10" id="KW-0482">Metalloprotease</keyword>
<dbReference type="eggNOG" id="KOG2650">
    <property type="taxonomic scope" value="Eukaryota"/>
</dbReference>
<dbReference type="RefSeq" id="XP_073976861.1">
    <property type="nucleotide sequence ID" value="XM_074120760.1"/>
</dbReference>
<dbReference type="InterPro" id="IPR057246">
    <property type="entry name" value="CARBOXYPEPT_ZN_1"/>
</dbReference>
<dbReference type="STRING" id="13249.T1I222"/>
<dbReference type="AlphaFoldDB" id="T1I222"/>
<dbReference type="InterPro" id="IPR000834">
    <property type="entry name" value="Peptidase_M14"/>
</dbReference>
<keyword evidence="5" id="KW-0121">Carboxypeptidase</keyword>
<evidence type="ECO:0000256" key="6">
    <source>
        <dbReference type="ARBA" id="ARBA00022670"/>
    </source>
</evidence>
<name>T1I222_RHOPR</name>
<keyword evidence="16" id="KW-1185">Reference proteome</keyword>
<evidence type="ECO:0000256" key="7">
    <source>
        <dbReference type="ARBA" id="ARBA00022723"/>
    </source>
</evidence>
<comment type="similarity">
    <text evidence="3 13">Belongs to the peptidase M14 family.</text>
</comment>
<evidence type="ECO:0000259" key="14">
    <source>
        <dbReference type="PROSITE" id="PS52035"/>
    </source>
</evidence>
<dbReference type="EMBL" id="ACPB03000293">
    <property type="status" value="NOT_ANNOTATED_CDS"/>
    <property type="molecule type" value="Genomic_DNA"/>
</dbReference>
<dbReference type="PROSITE" id="PS52035">
    <property type="entry name" value="PEPTIDASE_M14"/>
    <property type="match status" value="1"/>
</dbReference>
<dbReference type="SMART" id="SM00631">
    <property type="entry name" value="Zn_pept"/>
    <property type="match status" value="1"/>
</dbReference>
<comment type="subcellular location">
    <subcellularLocation>
        <location evidence="2">Secreted</location>
    </subcellularLocation>
</comment>
<comment type="cofactor">
    <cofactor evidence="1">
        <name>Zn(2+)</name>
        <dbReference type="ChEBI" id="CHEBI:29105"/>
    </cofactor>
</comment>
<evidence type="ECO:0000256" key="11">
    <source>
        <dbReference type="ARBA" id="ARBA00023157"/>
    </source>
</evidence>
<evidence type="ECO:0000256" key="9">
    <source>
        <dbReference type="ARBA" id="ARBA00022833"/>
    </source>
</evidence>
<dbReference type="PANTHER" id="PTHR11705">
    <property type="entry name" value="PROTEASE FAMILY M14 CARBOXYPEPTIDASE A,B"/>
    <property type="match status" value="1"/>
</dbReference>
<dbReference type="Proteomes" id="UP000015103">
    <property type="component" value="Unassembled WGS sequence"/>
</dbReference>
<evidence type="ECO:0000256" key="2">
    <source>
        <dbReference type="ARBA" id="ARBA00004613"/>
    </source>
</evidence>
<dbReference type="PRINTS" id="PR00765">
    <property type="entry name" value="CRBOXYPTASEA"/>
</dbReference>
<evidence type="ECO:0000313" key="15">
    <source>
        <dbReference type="EnsemblMetazoa" id="RPRC010342-PA"/>
    </source>
</evidence>
<dbReference type="GO" id="GO:0006508">
    <property type="term" value="P:proteolysis"/>
    <property type="evidence" value="ECO:0007669"/>
    <property type="project" value="UniProtKB-KW"/>
</dbReference>
<feature type="domain" description="Peptidase M14" evidence="14">
    <location>
        <begin position="46"/>
        <end position="338"/>
    </location>
</feature>
<dbReference type="PROSITE" id="PS00132">
    <property type="entry name" value="CARBOXYPEPT_ZN_1"/>
    <property type="match status" value="1"/>
</dbReference>
<dbReference type="FunFam" id="3.40.630.10:FF:000040">
    <property type="entry name" value="zinc carboxypeptidase"/>
    <property type="match status" value="1"/>
</dbReference>
<evidence type="ECO:0000256" key="5">
    <source>
        <dbReference type="ARBA" id="ARBA00022645"/>
    </source>
</evidence>
<dbReference type="PANTHER" id="PTHR11705:SF140">
    <property type="entry name" value="FI02848P-RELATED"/>
    <property type="match status" value="1"/>
</dbReference>
<reference evidence="15" key="1">
    <citation type="submission" date="2015-05" db="UniProtKB">
        <authorList>
            <consortium name="EnsemblMetazoa"/>
        </authorList>
    </citation>
    <scope>IDENTIFICATION</scope>
</reference>
<proteinExistence type="inferred from homology"/>
<dbReference type="Pfam" id="PF00246">
    <property type="entry name" value="Peptidase_M14"/>
    <property type="match status" value="1"/>
</dbReference>
<dbReference type="SUPFAM" id="SSF53187">
    <property type="entry name" value="Zn-dependent exopeptidases"/>
    <property type="match status" value="1"/>
</dbReference>
<dbReference type="GO" id="GO:0004181">
    <property type="term" value="F:metallocarboxypeptidase activity"/>
    <property type="evidence" value="ECO:0007669"/>
    <property type="project" value="InterPro"/>
</dbReference>
<dbReference type="InParanoid" id="T1I222"/>
<evidence type="ECO:0000256" key="8">
    <source>
        <dbReference type="ARBA" id="ARBA00022801"/>
    </source>
</evidence>
<evidence type="ECO:0000256" key="13">
    <source>
        <dbReference type="PROSITE-ProRule" id="PRU01379"/>
    </source>
</evidence>
<protein>
    <submittedName>
        <fullName evidence="15">Peptidase M14 carboxypeptidase A domain-containing protein</fullName>
    </submittedName>
</protein>
<dbReference type="GeneID" id="141450382"/>
<evidence type="ECO:0000256" key="4">
    <source>
        <dbReference type="ARBA" id="ARBA00022525"/>
    </source>
</evidence>
<keyword evidence="6" id="KW-0645">Protease</keyword>
<keyword evidence="7" id="KW-0479">Metal-binding</keyword>
<keyword evidence="9" id="KW-0862">Zinc</keyword>
<evidence type="ECO:0000256" key="12">
    <source>
        <dbReference type="ARBA" id="ARBA00057299"/>
    </source>
</evidence>